<evidence type="ECO:0000256" key="1">
    <source>
        <dbReference type="SAM" id="Phobius"/>
    </source>
</evidence>
<feature type="chain" id="PRO_5042030584" evidence="2">
    <location>
        <begin position="26"/>
        <end position="289"/>
    </location>
</feature>
<comment type="caution">
    <text evidence="3">The sequence shown here is derived from an EMBL/GenBank/DDBJ whole genome shotgun (WGS) entry which is preliminary data.</text>
</comment>
<evidence type="ECO:0000313" key="3">
    <source>
        <dbReference type="EMBL" id="KAK3248682.1"/>
    </source>
</evidence>
<gene>
    <name evidence="3" type="ORF">CYMTET_41859</name>
</gene>
<keyword evidence="1" id="KW-0472">Membrane</keyword>
<feature type="transmembrane region" description="Helical" evidence="1">
    <location>
        <begin position="207"/>
        <end position="228"/>
    </location>
</feature>
<evidence type="ECO:0000313" key="4">
    <source>
        <dbReference type="Proteomes" id="UP001190700"/>
    </source>
</evidence>
<sequence>MNLVYVKLSLVWYVGLSETLQRAASAYTMCGEAAEHRGNDIATITCNAGDKIEFITFASYGEPEGECGDYSIHGCHASNSETPTGNPTSHPIVAPRVDEEQADETTVVASASTAGVLVAAGGGSQMALQLQTLAMLHYLAIPHKPRSFSTANYLFRWFNFQVSFPMDVQLDEFCGDQEEEETSFAEPFIHESVPEKALHMAVNTGTAVLSVAALLALLSFVMWANGWTAPASLTFPRSHILLLQFSVSGLFQGCGFALAHATWQGMVLAFAIIGSVCFYMWRVVIALHR</sequence>
<feature type="transmembrane region" description="Helical" evidence="1">
    <location>
        <begin position="240"/>
        <end position="261"/>
    </location>
</feature>
<keyword evidence="4" id="KW-1185">Reference proteome</keyword>
<feature type="transmembrane region" description="Helical" evidence="1">
    <location>
        <begin position="267"/>
        <end position="287"/>
    </location>
</feature>
<feature type="non-terminal residue" evidence="3">
    <location>
        <position position="289"/>
    </location>
</feature>
<proteinExistence type="predicted"/>
<dbReference type="CDD" id="cd22842">
    <property type="entry name" value="Gal_Rha_Lectin_BGal"/>
    <property type="match status" value="1"/>
</dbReference>
<protein>
    <submittedName>
        <fullName evidence="3">Uncharacterized protein</fullName>
    </submittedName>
</protein>
<keyword evidence="1" id="KW-1133">Transmembrane helix</keyword>
<dbReference type="Proteomes" id="UP001190700">
    <property type="component" value="Unassembled WGS sequence"/>
</dbReference>
<dbReference type="AlphaFoldDB" id="A0AAE0C7C9"/>
<reference evidence="3 4" key="1">
    <citation type="journal article" date="2015" name="Genome Biol. Evol.">
        <title>Comparative Genomics of a Bacterivorous Green Alga Reveals Evolutionary Causalities and Consequences of Phago-Mixotrophic Mode of Nutrition.</title>
        <authorList>
            <person name="Burns J.A."/>
            <person name="Paasch A."/>
            <person name="Narechania A."/>
            <person name="Kim E."/>
        </authorList>
    </citation>
    <scope>NUCLEOTIDE SEQUENCE [LARGE SCALE GENOMIC DNA]</scope>
    <source>
        <strain evidence="3 4">PLY_AMNH</strain>
    </source>
</reference>
<name>A0AAE0C7C9_9CHLO</name>
<keyword evidence="2" id="KW-0732">Signal</keyword>
<accession>A0AAE0C7C9</accession>
<feature type="signal peptide" evidence="2">
    <location>
        <begin position="1"/>
        <end position="25"/>
    </location>
</feature>
<dbReference type="EMBL" id="LGRX02027871">
    <property type="protein sequence ID" value="KAK3248682.1"/>
    <property type="molecule type" value="Genomic_DNA"/>
</dbReference>
<organism evidence="3 4">
    <name type="scientific">Cymbomonas tetramitiformis</name>
    <dbReference type="NCBI Taxonomy" id="36881"/>
    <lineage>
        <taxon>Eukaryota</taxon>
        <taxon>Viridiplantae</taxon>
        <taxon>Chlorophyta</taxon>
        <taxon>Pyramimonadophyceae</taxon>
        <taxon>Pyramimonadales</taxon>
        <taxon>Pyramimonadaceae</taxon>
        <taxon>Cymbomonas</taxon>
    </lineage>
</organism>
<evidence type="ECO:0000256" key="2">
    <source>
        <dbReference type="SAM" id="SignalP"/>
    </source>
</evidence>
<keyword evidence="1" id="KW-0812">Transmembrane</keyword>